<dbReference type="Gene3D" id="3.30.559.10">
    <property type="entry name" value="Chloramphenicol acetyltransferase-like domain"/>
    <property type="match status" value="1"/>
</dbReference>
<keyword evidence="3" id="KW-1185">Reference proteome</keyword>
<dbReference type="InterPro" id="IPR023213">
    <property type="entry name" value="CAT-like_dom_sf"/>
</dbReference>
<dbReference type="InterPro" id="IPR050317">
    <property type="entry name" value="Plant_Fungal_Acyltransferase"/>
</dbReference>
<protein>
    <submittedName>
        <fullName evidence="2">FACT</fullName>
    </submittedName>
</protein>
<dbReference type="Pfam" id="PF02458">
    <property type="entry name" value="Transferase"/>
    <property type="match status" value="1"/>
</dbReference>
<evidence type="ECO:0000256" key="1">
    <source>
        <dbReference type="ARBA" id="ARBA00009861"/>
    </source>
</evidence>
<evidence type="ECO:0000313" key="2">
    <source>
        <dbReference type="EMBL" id="KAK1396144.1"/>
    </source>
</evidence>
<sequence length="181" mass="19755">MEDGTIKNCTTFVALTALVWRARTKSLRMKPDQQIKLLFAADGRSKLINPPFPKGYFGNGIVLACSVTTAGDLVNKPLSYAVQLVQNAIKMVNEEFIRSAIEYREVDKEKPSLSGTFMITAWTRLAFNKTDFGWGEPTQSGCVTLPEKEVALFLAGSGNGTTALLGLPVNAMKSVNGGIWY</sequence>
<name>A0AAD8J1V9_9APIA</name>
<gene>
    <name evidence="2" type="ORF">POM88_006007</name>
</gene>
<reference evidence="2" key="2">
    <citation type="submission" date="2023-05" db="EMBL/GenBank/DDBJ databases">
        <authorList>
            <person name="Schelkunov M.I."/>
        </authorList>
    </citation>
    <scope>NUCLEOTIDE SEQUENCE</scope>
    <source>
        <strain evidence="2">Hsosn_3</strain>
        <tissue evidence="2">Leaf</tissue>
    </source>
</reference>
<dbReference type="PANTHER" id="PTHR31642">
    <property type="entry name" value="TRICHOTHECENE 3-O-ACETYLTRANSFERASE"/>
    <property type="match status" value="1"/>
</dbReference>
<dbReference type="GO" id="GO:0016747">
    <property type="term" value="F:acyltransferase activity, transferring groups other than amino-acyl groups"/>
    <property type="evidence" value="ECO:0007669"/>
    <property type="project" value="TreeGrafter"/>
</dbReference>
<dbReference type="PANTHER" id="PTHR31642:SF318">
    <property type="entry name" value="OMEGA-HYDROXYPALMITATE O-FERULOYL TRANSFERASE"/>
    <property type="match status" value="1"/>
</dbReference>
<organism evidence="2 3">
    <name type="scientific">Heracleum sosnowskyi</name>
    <dbReference type="NCBI Taxonomy" id="360622"/>
    <lineage>
        <taxon>Eukaryota</taxon>
        <taxon>Viridiplantae</taxon>
        <taxon>Streptophyta</taxon>
        <taxon>Embryophyta</taxon>
        <taxon>Tracheophyta</taxon>
        <taxon>Spermatophyta</taxon>
        <taxon>Magnoliopsida</taxon>
        <taxon>eudicotyledons</taxon>
        <taxon>Gunneridae</taxon>
        <taxon>Pentapetalae</taxon>
        <taxon>asterids</taxon>
        <taxon>campanulids</taxon>
        <taxon>Apiales</taxon>
        <taxon>Apiaceae</taxon>
        <taxon>Apioideae</taxon>
        <taxon>apioid superclade</taxon>
        <taxon>Tordylieae</taxon>
        <taxon>Tordyliinae</taxon>
        <taxon>Heracleum</taxon>
    </lineage>
</organism>
<comment type="caution">
    <text evidence="2">The sequence shown here is derived from an EMBL/GenBank/DDBJ whole genome shotgun (WGS) entry which is preliminary data.</text>
</comment>
<dbReference type="EMBL" id="JAUIZM010000002">
    <property type="protein sequence ID" value="KAK1396144.1"/>
    <property type="molecule type" value="Genomic_DNA"/>
</dbReference>
<dbReference type="AlphaFoldDB" id="A0AAD8J1V9"/>
<proteinExistence type="inferred from homology"/>
<dbReference type="Proteomes" id="UP001237642">
    <property type="component" value="Unassembled WGS sequence"/>
</dbReference>
<accession>A0AAD8J1V9</accession>
<comment type="similarity">
    <text evidence="1">Belongs to the plant acyltransferase family.</text>
</comment>
<evidence type="ECO:0000313" key="3">
    <source>
        <dbReference type="Proteomes" id="UP001237642"/>
    </source>
</evidence>
<reference evidence="2" key="1">
    <citation type="submission" date="2023-02" db="EMBL/GenBank/DDBJ databases">
        <title>Genome of toxic invasive species Heracleum sosnowskyi carries increased number of genes despite the absence of recent whole-genome duplications.</title>
        <authorList>
            <person name="Schelkunov M."/>
            <person name="Shtratnikova V."/>
            <person name="Makarenko M."/>
            <person name="Klepikova A."/>
            <person name="Omelchenko D."/>
            <person name="Novikova G."/>
            <person name="Obukhova E."/>
            <person name="Bogdanov V."/>
            <person name="Penin A."/>
            <person name="Logacheva M."/>
        </authorList>
    </citation>
    <scope>NUCLEOTIDE SEQUENCE</scope>
    <source>
        <strain evidence="2">Hsosn_3</strain>
        <tissue evidence="2">Leaf</tissue>
    </source>
</reference>